<reference evidence="9 10" key="1">
    <citation type="submission" date="2020-11" db="EMBL/GenBank/DDBJ databases">
        <title>Treponema Peruensis nv. sp., first commensal Treponema isolated from human feces.</title>
        <authorList>
            <person name="Belkhou C."/>
            <person name="Raes J."/>
        </authorList>
    </citation>
    <scope>NUCLEOTIDE SEQUENCE [LARGE SCALE GENOMIC DNA]</scope>
    <source>
        <strain evidence="9 10">RCC2812</strain>
    </source>
</reference>
<keyword evidence="5 7" id="KW-1133">Transmembrane helix</keyword>
<dbReference type="GO" id="GO:0098797">
    <property type="term" value="C:plasma membrane protein complex"/>
    <property type="evidence" value="ECO:0007669"/>
    <property type="project" value="TreeGrafter"/>
</dbReference>
<organism evidence="9 10">
    <name type="scientific">Treponema peruense</name>
    <dbReference type="NCBI Taxonomy" id="2787628"/>
    <lineage>
        <taxon>Bacteria</taxon>
        <taxon>Pseudomonadati</taxon>
        <taxon>Spirochaetota</taxon>
        <taxon>Spirochaetia</taxon>
        <taxon>Spirochaetales</taxon>
        <taxon>Treponemataceae</taxon>
        <taxon>Treponema</taxon>
    </lineage>
</organism>
<name>A0A7T3RDT9_9SPIR</name>
<keyword evidence="6 7" id="KW-0472">Membrane</keyword>
<dbReference type="EMBL" id="CP064936">
    <property type="protein sequence ID" value="QQA01220.1"/>
    <property type="molecule type" value="Genomic_DNA"/>
</dbReference>
<feature type="domain" description="ABC3 transporter permease C-terminal" evidence="8">
    <location>
        <begin position="286"/>
        <end position="417"/>
    </location>
</feature>
<dbReference type="KEGG" id="tper:IWA51_00940"/>
<feature type="transmembrane region" description="Helical" evidence="7">
    <location>
        <begin position="286"/>
        <end position="308"/>
    </location>
</feature>
<evidence type="ECO:0000256" key="6">
    <source>
        <dbReference type="ARBA" id="ARBA00023136"/>
    </source>
</evidence>
<feature type="transmembrane region" description="Helical" evidence="7">
    <location>
        <begin position="18"/>
        <end position="38"/>
    </location>
</feature>
<keyword evidence="4 7" id="KW-0812">Transmembrane</keyword>
<dbReference type="InterPro" id="IPR003838">
    <property type="entry name" value="ABC3_permease_C"/>
</dbReference>
<evidence type="ECO:0000259" key="8">
    <source>
        <dbReference type="Pfam" id="PF02687"/>
    </source>
</evidence>
<evidence type="ECO:0000256" key="7">
    <source>
        <dbReference type="SAM" id="Phobius"/>
    </source>
</evidence>
<comment type="similarity">
    <text evidence="2">Belongs to the ABC-4 integral membrane protein family. LolC/E subfamily.</text>
</comment>
<evidence type="ECO:0000313" key="9">
    <source>
        <dbReference type="EMBL" id="QQA01220.1"/>
    </source>
</evidence>
<keyword evidence="3" id="KW-1003">Cell membrane</keyword>
<proteinExistence type="inferred from homology"/>
<gene>
    <name evidence="9" type="ORF">IWA51_00940</name>
</gene>
<evidence type="ECO:0000256" key="1">
    <source>
        <dbReference type="ARBA" id="ARBA00004651"/>
    </source>
</evidence>
<dbReference type="Proteomes" id="UP000595224">
    <property type="component" value="Chromosome"/>
</dbReference>
<evidence type="ECO:0000256" key="3">
    <source>
        <dbReference type="ARBA" id="ARBA00022475"/>
    </source>
</evidence>
<protein>
    <submittedName>
        <fullName evidence="9">ABC transporter permease</fullName>
    </submittedName>
</protein>
<sequence length="424" mass="47112">MLVSIAFKNMLRYKRRTLVTSCAVAFGVMFSIVFNGFLAGMNNESTRNLIDYETSGAKFFADGYFKERDTLPLDYLIEENSAKEIGTFLDSKNISFTPEILLPCEVYFNEEYFETSGSITGVLCALDPKKSEKVFKTASQIESGTWLKKEEGEEYCTGAVIGSWIADDMKAQPGWYVTIQCKGRGGFMQTIDVPITGIVHCPDVPVNASYIFMDIAYINEMLEMEGAVTAIDTNLGGMSTVNSNVKKLKKDFSEIQNDSKVKLYSWNEIAEDIVSVQKMYEGISSLIMLFLFIVAAVGISNTMLMSVLERKNEIAMLKAMGYTPFYIKSLFMTEGVLIGCTGCVIGMVAGCLVNIPLVNVGIDFTQMLSNIDIGYRISGLIRSDWNFTGFAKIIFGALLIAAFASYFPSRSISKKEIAEIFRKN</sequence>
<evidence type="ECO:0000256" key="5">
    <source>
        <dbReference type="ARBA" id="ARBA00022989"/>
    </source>
</evidence>
<dbReference type="GO" id="GO:0044874">
    <property type="term" value="P:lipoprotein localization to outer membrane"/>
    <property type="evidence" value="ECO:0007669"/>
    <property type="project" value="TreeGrafter"/>
</dbReference>
<feature type="transmembrane region" description="Helical" evidence="7">
    <location>
        <begin position="389"/>
        <end position="407"/>
    </location>
</feature>
<evidence type="ECO:0000256" key="4">
    <source>
        <dbReference type="ARBA" id="ARBA00022692"/>
    </source>
</evidence>
<evidence type="ECO:0000256" key="2">
    <source>
        <dbReference type="ARBA" id="ARBA00005236"/>
    </source>
</evidence>
<dbReference type="AlphaFoldDB" id="A0A7T3RDT9"/>
<dbReference type="PANTHER" id="PTHR30489:SF0">
    <property type="entry name" value="LIPOPROTEIN-RELEASING SYSTEM TRANSMEMBRANE PROTEIN LOLE"/>
    <property type="match status" value="1"/>
</dbReference>
<dbReference type="InterPro" id="IPR051447">
    <property type="entry name" value="Lipoprotein-release_system"/>
</dbReference>
<evidence type="ECO:0000313" key="10">
    <source>
        <dbReference type="Proteomes" id="UP000595224"/>
    </source>
</evidence>
<feature type="transmembrane region" description="Helical" evidence="7">
    <location>
        <begin position="329"/>
        <end position="355"/>
    </location>
</feature>
<dbReference type="PANTHER" id="PTHR30489">
    <property type="entry name" value="LIPOPROTEIN-RELEASING SYSTEM TRANSMEMBRANE PROTEIN LOLE"/>
    <property type="match status" value="1"/>
</dbReference>
<comment type="subcellular location">
    <subcellularLocation>
        <location evidence="1">Cell membrane</location>
        <topology evidence="1">Multi-pass membrane protein</topology>
    </subcellularLocation>
</comment>
<accession>A0A7T3RDT9</accession>
<dbReference type="RefSeq" id="WP_198442809.1">
    <property type="nucleotide sequence ID" value="NZ_CBCSHE010000019.1"/>
</dbReference>
<dbReference type="Pfam" id="PF02687">
    <property type="entry name" value="FtsX"/>
    <property type="match status" value="1"/>
</dbReference>
<keyword evidence="10" id="KW-1185">Reference proteome</keyword>